<dbReference type="InterPro" id="IPR011042">
    <property type="entry name" value="6-blade_b-propeller_TolB-like"/>
</dbReference>
<evidence type="ECO:0000313" key="8">
    <source>
        <dbReference type="Proteomes" id="UP000663824"/>
    </source>
</evidence>
<dbReference type="InterPro" id="IPR001258">
    <property type="entry name" value="NHL_repeat"/>
</dbReference>
<dbReference type="AlphaFoldDB" id="A0A816MI10"/>
<feature type="signal peptide" evidence="6">
    <location>
        <begin position="1"/>
        <end position="16"/>
    </location>
</feature>
<reference evidence="7" key="1">
    <citation type="submission" date="2021-02" db="EMBL/GenBank/DDBJ databases">
        <authorList>
            <person name="Nowell W R."/>
        </authorList>
    </citation>
    <scope>NUCLEOTIDE SEQUENCE</scope>
</reference>
<keyword evidence="2" id="KW-0677">Repeat</keyword>
<dbReference type="Pfam" id="PF01436">
    <property type="entry name" value="NHL"/>
    <property type="match status" value="2"/>
</dbReference>
<evidence type="ECO:0000313" key="7">
    <source>
        <dbReference type="EMBL" id="CAF1997355.1"/>
    </source>
</evidence>
<dbReference type="Gene3D" id="2.120.10.30">
    <property type="entry name" value="TolB, C-terminal domain"/>
    <property type="match status" value="2"/>
</dbReference>
<gene>
    <name evidence="7" type="ORF">MBJ925_LOCUS8069</name>
</gene>
<protein>
    <submittedName>
        <fullName evidence="7">Uncharacterized protein</fullName>
    </submittedName>
</protein>
<comment type="caution">
    <text evidence="7">The sequence shown here is derived from an EMBL/GenBank/DDBJ whole genome shotgun (WGS) entry which is preliminary data.</text>
</comment>
<feature type="region of interest" description="Disordered" evidence="5">
    <location>
        <begin position="107"/>
        <end position="133"/>
    </location>
</feature>
<organism evidence="7 8">
    <name type="scientific">Rotaria magnacalcarata</name>
    <dbReference type="NCBI Taxonomy" id="392030"/>
    <lineage>
        <taxon>Eukaryota</taxon>
        <taxon>Metazoa</taxon>
        <taxon>Spiralia</taxon>
        <taxon>Gnathifera</taxon>
        <taxon>Rotifera</taxon>
        <taxon>Eurotatoria</taxon>
        <taxon>Bdelloidea</taxon>
        <taxon>Philodinida</taxon>
        <taxon>Philodinidae</taxon>
        <taxon>Rotaria</taxon>
    </lineage>
</organism>
<dbReference type="GO" id="GO:0005576">
    <property type="term" value="C:extracellular region"/>
    <property type="evidence" value="ECO:0007669"/>
    <property type="project" value="TreeGrafter"/>
</dbReference>
<evidence type="ECO:0000256" key="4">
    <source>
        <dbReference type="PROSITE-ProRule" id="PRU00504"/>
    </source>
</evidence>
<dbReference type="PROSITE" id="PS51125">
    <property type="entry name" value="NHL"/>
    <property type="match status" value="2"/>
</dbReference>
<sequence>MLTVLAIFICLVTVSGDIPTGSQCQPSTCGARAAPCSTNSDCECLAVTSSSSGICAASLLPCSSLTPCSSDNVTCTVPCTVCAFSIHCNKPMCYPLALTDPQVCPPLNSSTSTPNPQTSTAPATTRNTTSSPISTTTSIGIFNTTTRPIATTERSSSATTYISTGDTPFSVPLVAQCRAATCSNFTACSSSNPNCYCYSVGTGGGICGVSVSCAGLLSCNNSTLTCNDSQSVCIVNTCCIQPVCFPLVSAGNSVCPTGYQNSTVSPTVVASITTSSLAPSTIVNSTYSSAWTTNSQKFARISGGVANYYYEAIRVIVNTSGNYNITSSSNIDTYGYLYASSFYPSNISLNLIAQDDDSGGNLQFKFTRFFDSSVVYILVATTYSGGVMAPFSIIVSGPSRVSLLYTNTTSVTPMNITTATIASTTQGTTPLQTSTVAMNASCLVWNQNPITVAGNGTAGNSMRSLNGPWDLSIDTNLNLYVSDGYNNRIIKFSNGNLVGIPLVSGVGNGLNQVSNPSGSIMDANGNLYISDMFNNRIMKYVNISSASPFIIGQVVAGGSIGSNYNQQQTSWGVAVDALGNVFVSDYGNNRVMKWTLRSTNGTLVAGIGNGTAGNGTNQLSCPLGIYVDQSMALYIADSRNGRIQKWLSGASTGTTVGGANGQIGFPTDVSVDNYGTIYALSGGGLYRFYPGSTWGTIVISFYATTFGFKFDSVGNAYIADYGSNVISKYTVNGTSCGTGMASVRAASSKLASMAVPNLQEILEAVKGKARLQSLDLTTSH</sequence>
<evidence type="ECO:0000256" key="5">
    <source>
        <dbReference type="SAM" id="MobiDB-lite"/>
    </source>
</evidence>
<keyword evidence="3" id="KW-0325">Glycoprotein</keyword>
<accession>A0A816MI10</accession>
<dbReference type="PANTHER" id="PTHR10680:SF14">
    <property type="entry name" value="PEPTIDYL-GLYCINE ALPHA-AMIDATING MONOOXYGENASE"/>
    <property type="match status" value="1"/>
</dbReference>
<evidence type="ECO:0000256" key="6">
    <source>
        <dbReference type="SAM" id="SignalP"/>
    </source>
</evidence>
<feature type="repeat" description="NHL" evidence="4">
    <location>
        <begin position="465"/>
        <end position="495"/>
    </location>
</feature>
<feature type="repeat" description="NHL" evidence="4">
    <location>
        <begin position="558"/>
        <end position="597"/>
    </location>
</feature>
<proteinExistence type="predicted"/>
<name>A0A816MI10_9BILA</name>
<dbReference type="EMBL" id="CAJNRE010002908">
    <property type="protein sequence ID" value="CAF1997355.1"/>
    <property type="molecule type" value="Genomic_DNA"/>
</dbReference>
<dbReference type="CDD" id="cd05819">
    <property type="entry name" value="NHL"/>
    <property type="match status" value="1"/>
</dbReference>
<keyword evidence="1 6" id="KW-0732">Signal</keyword>
<dbReference type="SUPFAM" id="SSF101898">
    <property type="entry name" value="NHL repeat"/>
    <property type="match status" value="1"/>
</dbReference>
<feature type="chain" id="PRO_5032397205" evidence="6">
    <location>
        <begin position="17"/>
        <end position="780"/>
    </location>
</feature>
<dbReference type="Proteomes" id="UP000663824">
    <property type="component" value="Unassembled WGS sequence"/>
</dbReference>
<evidence type="ECO:0000256" key="3">
    <source>
        <dbReference type="ARBA" id="ARBA00023180"/>
    </source>
</evidence>
<evidence type="ECO:0000256" key="1">
    <source>
        <dbReference type="ARBA" id="ARBA00022729"/>
    </source>
</evidence>
<dbReference type="SUPFAM" id="SSF63829">
    <property type="entry name" value="Calcium-dependent phosphotriesterase"/>
    <property type="match status" value="1"/>
</dbReference>
<dbReference type="PANTHER" id="PTHR10680">
    <property type="entry name" value="PEPTIDYL-GLYCINE ALPHA-AMIDATING MONOOXYGENASE"/>
    <property type="match status" value="1"/>
</dbReference>
<evidence type="ECO:0000256" key="2">
    <source>
        <dbReference type="ARBA" id="ARBA00022737"/>
    </source>
</evidence>